<comment type="catalytic activity">
    <reaction evidence="8">
        <text>N-acetyl-alpha-D-glucosamine 1-phosphate + UTP + H(+) = UDP-N-acetyl-alpha-D-glucosamine + diphosphate</text>
        <dbReference type="Rhea" id="RHEA:13509"/>
        <dbReference type="ChEBI" id="CHEBI:15378"/>
        <dbReference type="ChEBI" id="CHEBI:33019"/>
        <dbReference type="ChEBI" id="CHEBI:46398"/>
        <dbReference type="ChEBI" id="CHEBI:57705"/>
        <dbReference type="ChEBI" id="CHEBI:57776"/>
        <dbReference type="EC" id="2.7.7.23"/>
    </reaction>
</comment>
<gene>
    <name evidence="10" type="ordered locus">Hbut_1036</name>
</gene>
<keyword evidence="3" id="KW-0808">Transferase</keyword>
<dbReference type="PANTHER" id="PTHR43584">
    <property type="entry name" value="NUCLEOTIDYL TRANSFERASE"/>
    <property type="match status" value="1"/>
</dbReference>
<protein>
    <submittedName>
        <fullName evidence="10">Acetyltransferase</fullName>
    </submittedName>
</protein>
<evidence type="ECO:0000256" key="6">
    <source>
        <dbReference type="ARBA" id="ARBA00023315"/>
    </source>
</evidence>
<keyword evidence="4" id="KW-0548">Nucleotidyltransferase</keyword>
<dbReference type="InterPro" id="IPR011004">
    <property type="entry name" value="Trimer_LpxA-like_sf"/>
</dbReference>
<keyword evidence="5" id="KW-0511">Multifunctional enzyme</keyword>
<dbReference type="RefSeq" id="WP_011822198.1">
    <property type="nucleotide sequence ID" value="NC_008818.1"/>
</dbReference>
<dbReference type="SUPFAM" id="SSF51161">
    <property type="entry name" value="Trimeric LpxA-like enzymes"/>
    <property type="match status" value="1"/>
</dbReference>
<dbReference type="eggNOG" id="arCOG00666">
    <property type="taxonomic scope" value="Archaea"/>
</dbReference>
<evidence type="ECO:0000256" key="1">
    <source>
        <dbReference type="ARBA" id="ARBA00005166"/>
    </source>
</evidence>
<reference evidence="10 11" key="1">
    <citation type="journal article" date="2007" name="Archaea">
        <title>The genome of Hyperthermus butylicus: a sulfur-reducing, peptide fermenting, neutrophilic Crenarchaeote growing up to 108 degrees C.</title>
        <authorList>
            <person name="Brugger K."/>
            <person name="Chen L."/>
            <person name="Stark M."/>
            <person name="Zibat A."/>
            <person name="Redder P."/>
            <person name="Ruepp A."/>
            <person name="Awayez M."/>
            <person name="She Q."/>
            <person name="Garrett R.A."/>
            <person name="Klenk H.P."/>
        </authorList>
    </citation>
    <scope>NUCLEOTIDE SEQUENCE [LARGE SCALE GENOMIC DNA]</scope>
    <source>
        <strain evidence="11">DSM 5456 / JCM 9403 / PLM1-5</strain>
    </source>
</reference>
<evidence type="ECO:0000256" key="2">
    <source>
        <dbReference type="ARBA" id="ARBA00005208"/>
    </source>
</evidence>
<keyword evidence="6" id="KW-0012">Acyltransferase</keyword>
<keyword evidence="11" id="KW-1185">Reference proteome</keyword>
<dbReference type="SUPFAM" id="SSF53448">
    <property type="entry name" value="Nucleotide-diphospho-sugar transferases"/>
    <property type="match status" value="1"/>
</dbReference>
<dbReference type="EnsemblBacteria" id="ABM80880">
    <property type="protein sequence ID" value="ABM80880"/>
    <property type="gene ID" value="Hbut_1036"/>
</dbReference>
<evidence type="ECO:0000259" key="9">
    <source>
        <dbReference type="Pfam" id="PF00483"/>
    </source>
</evidence>
<dbReference type="InterPro" id="IPR023915">
    <property type="entry name" value="Bifunctiontional_GlmU_arc-type"/>
</dbReference>
<organism evidence="10 11">
    <name type="scientific">Hyperthermus butylicus (strain DSM 5456 / JCM 9403 / PLM1-5)</name>
    <dbReference type="NCBI Taxonomy" id="415426"/>
    <lineage>
        <taxon>Archaea</taxon>
        <taxon>Thermoproteota</taxon>
        <taxon>Thermoprotei</taxon>
        <taxon>Desulfurococcales</taxon>
        <taxon>Pyrodictiaceae</taxon>
        <taxon>Hyperthermus</taxon>
    </lineage>
</organism>
<evidence type="ECO:0000256" key="3">
    <source>
        <dbReference type="ARBA" id="ARBA00022679"/>
    </source>
</evidence>
<dbReference type="PANTHER" id="PTHR43584:SF8">
    <property type="entry name" value="N-ACETYLMURAMATE ALPHA-1-PHOSPHATE URIDYLYLTRANSFERASE"/>
    <property type="match status" value="1"/>
</dbReference>
<name>A2BLL9_HYPBU</name>
<dbReference type="InterPro" id="IPR029044">
    <property type="entry name" value="Nucleotide-diphossugar_trans"/>
</dbReference>
<dbReference type="GO" id="GO:0003977">
    <property type="term" value="F:UDP-N-acetylglucosamine diphosphorylase activity"/>
    <property type="evidence" value="ECO:0007669"/>
    <property type="project" value="UniProtKB-EC"/>
</dbReference>
<dbReference type="CDD" id="cd05636">
    <property type="entry name" value="LbH_G1P_TT_C_like"/>
    <property type="match status" value="1"/>
</dbReference>
<proteinExistence type="predicted"/>
<evidence type="ECO:0000256" key="4">
    <source>
        <dbReference type="ARBA" id="ARBA00022695"/>
    </source>
</evidence>
<evidence type="ECO:0000256" key="8">
    <source>
        <dbReference type="ARBA" id="ARBA00048493"/>
    </source>
</evidence>
<evidence type="ECO:0000313" key="11">
    <source>
        <dbReference type="Proteomes" id="UP000002593"/>
    </source>
</evidence>
<dbReference type="CDD" id="cd04181">
    <property type="entry name" value="NTP_transferase"/>
    <property type="match status" value="1"/>
</dbReference>
<evidence type="ECO:0000313" key="10">
    <source>
        <dbReference type="EMBL" id="ABM80880.1"/>
    </source>
</evidence>
<dbReference type="NCBIfam" id="TIGR03992">
    <property type="entry name" value="Arch_glmU"/>
    <property type="match status" value="1"/>
</dbReference>
<dbReference type="AlphaFoldDB" id="A2BLL9"/>
<feature type="domain" description="Nucleotidyl transferase" evidence="9">
    <location>
        <begin position="5"/>
        <end position="234"/>
    </location>
</feature>
<dbReference type="OrthoDB" id="15372at2157"/>
<dbReference type="STRING" id="415426.Hbut_1036"/>
<sequence length="442" mass="48033">MSRYAIVLAAGRGERLWPLTSTRPKPLLPLPGGETLLSRIMGQLRRLVDGFVVVVGPGWAGDTVKRHLEEKGYSVIYAVQESPRGTGDAVRAAVEKLPRSVDEVLIVYGDLLVSGKLLEDVAAAGAPALAAKRHERPWDYGVVRVNGRGCLSGLVEKPADAKPGELVNTGVYLLPREILEESLEVLKPSPRGELEFTDAVARIAGKACLRVVSGDWLWMDVGRPWDLFDAYRAVWEERFPGLREPLVEGEVEPGATLKGPVYVARGAVVRSYSYVEGPAWIEGEVGPFARIRPWSFLHPGSRAATHTEVKASILMRGARAPHLNYVGDSILGEGVNLGAGTVTANLRFDHATVRMRLKGKLVDTGRNKLGAIIGDYAQTGINVSTLPGLRIGAYSWVYPGMTVAKDVPDCVLARPKPGGGVEYVDIAERVGCPEHLRRSRRY</sequence>
<dbReference type="GeneID" id="4781547"/>
<dbReference type="KEGG" id="hbu:Hbut_1036"/>
<dbReference type="InterPro" id="IPR050065">
    <property type="entry name" value="GlmU-like"/>
</dbReference>
<dbReference type="Gene3D" id="2.160.10.10">
    <property type="entry name" value="Hexapeptide repeat proteins"/>
    <property type="match status" value="1"/>
</dbReference>
<dbReference type="Gene3D" id="3.90.550.10">
    <property type="entry name" value="Spore Coat Polysaccharide Biosynthesis Protein SpsA, Chain A"/>
    <property type="match status" value="1"/>
</dbReference>
<comment type="catalytic activity">
    <reaction evidence="7">
        <text>alpha-D-glucosamine 1-phosphate + acetyl-CoA = N-acetyl-alpha-D-glucosamine 1-phosphate + CoA + H(+)</text>
        <dbReference type="Rhea" id="RHEA:13725"/>
        <dbReference type="ChEBI" id="CHEBI:15378"/>
        <dbReference type="ChEBI" id="CHEBI:57287"/>
        <dbReference type="ChEBI" id="CHEBI:57288"/>
        <dbReference type="ChEBI" id="CHEBI:57776"/>
        <dbReference type="ChEBI" id="CHEBI:58516"/>
        <dbReference type="EC" id="2.3.1.157"/>
    </reaction>
</comment>
<dbReference type="GO" id="GO:0019134">
    <property type="term" value="F:glucosamine-1-phosphate N-acetyltransferase activity"/>
    <property type="evidence" value="ECO:0007669"/>
    <property type="project" value="UniProtKB-EC"/>
</dbReference>
<dbReference type="Proteomes" id="UP000002593">
    <property type="component" value="Chromosome"/>
</dbReference>
<evidence type="ECO:0000256" key="5">
    <source>
        <dbReference type="ARBA" id="ARBA00023268"/>
    </source>
</evidence>
<accession>A2BLL9</accession>
<dbReference type="Pfam" id="PF00483">
    <property type="entry name" value="NTP_transferase"/>
    <property type="match status" value="1"/>
</dbReference>
<comment type="pathway">
    <text evidence="2">Nucleotide-sugar biosynthesis; UDP-N-acetyl-alpha-D-glucosamine biosynthesis; UDP-N-acetyl-alpha-D-glucosamine from N-acetyl-alpha-D-glucosamine 1-phosphate: step 1/1.</text>
</comment>
<dbReference type="InterPro" id="IPR005835">
    <property type="entry name" value="NTP_transferase_dom"/>
</dbReference>
<comment type="pathway">
    <text evidence="1">Nucleotide-sugar biosynthesis; UDP-N-acetyl-alpha-D-glucosamine biosynthesis; N-acetyl-alpha-D-glucosamine 1-phosphate from alpha-D-glucosamine 6-phosphate (route II): step 2/2.</text>
</comment>
<evidence type="ECO:0000256" key="7">
    <source>
        <dbReference type="ARBA" id="ARBA00048247"/>
    </source>
</evidence>
<dbReference type="EMBL" id="CP000493">
    <property type="protein sequence ID" value="ABM80880.1"/>
    <property type="molecule type" value="Genomic_DNA"/>
</dbReference>
<dbReference type="HOGENOM" id="CLU_029499_0_1_2"/>